<name>A0ABD2YK33_9GENT</name>
<organism evidence="1 2">
    <name type="scientific">Cinchona calisaya</name>
    <dbReference type="NCBI Taxonomy" id="153742"/>
    <lineage>
        <taxon>Eukaryota</taxon>
        <taxon>Viridiplantae</taxon>
        <taxon>Streptophyta</taxon>
        <taxon>Embryophyta</taxon>
        <taxon>Tracheophyta</taxon>
        <taxon>Spermatophyta</taxon>
        <taxon>Magnoliopsida</taxon>
        <taxon>eudicotyledons</taxon>
        <taxon>Gunneridae</taxon>
        <taxon>Pentapetalae</taxon>
        <taxon>asterids</taxon>
        <taxon>lamiids</taxon>
        <taxon>Gentianales</taxon>
        <taxon>Rubiaceae</taxon>
        <taxon>Cinchonoideae</taxon>
        <taxon>Cinchoneae</taxon>
        <taxon>Cinchona</taxon>
    </lineage>
</organism>
<keyword evidence="2" id="KW-1185">Reference proteome</keyword>
<reference evidence="1 2" key="1">
    <citation type="submission" date="2024-11" db="EMBL/GenBank/DDBJ databases">
        <title>A near-complete genome assembly of Cinchona calisaya.</title>
        <authorList>
            <person name="Lian D.C."/>
            <person name="Zhao X.W."/>
            <person name="Wei L."/>
        </authorList>
    </citation>
    <scope>NUCLEOTIDE SEQUENCE [LARGE SCALE GENOMIC DNA]</scope>
    <source>
        <tissue evidence="1">Nenye</tissue>
    </source>
</reference>
<sequence>MAFETPVKEFIANTYNLFGHVSHVRQRPIPFGKDIINTHYGLPDMVEKSEYARFLKGNIDYDEGDEQTNQGELWDPSEDIRANYSVYASETKTGVRTILSYHSQVLNVIYQNMGILANRMNEI</sequence>
<dbReference type="EMBL" id="JBJUIK010000013">
    <property type="protein sequence ID" value="KAL3506677.1"/>
    <property type="molecule type" value="Genomic_DNA"/>
</dbReference>
<evidence type="ECO:0000313" key="2">
    <source>
        <dbReference type="Proteomes" id="UP001630127"/>
    </source>
</evidence>
<evidence type="ECO:0000313" key="1">
    <source>
        <dbReference type="EMBL" id="KAL3506677.1"/>
    </source>
</evidence>
<accession>A0ABD2YK33</accession>
<gene>
    <name evidence="1" type="ORF">ACH5RR_032059</name>
</gene>
<dbReference type="AlphaFoldDB" id="A0ABD2YK33"/>
<protein>
    <submittedName>
        <fullName evidence="1">Uncharacterized protein</fullName>
    </submittedName>
</protein>
<comment type="caution">
    <text evidence="1">The sequence shown here is derived from an EMBL/GenBank/DDBJ whole genome shotgun (WGS) entry which is preliminary data.</text>
</comment>
<dbReference type="Proteomes" id="UP001630127">
    <property type="component" value="Unassembled WGS sequence"/>
</dbReference>
<proteinExistence type="predicted"/>